<dbReference type="InterPro" id="IPR011990">
    <property type="entry name" value="TPR-like_helical_dom_sf"/>
</dbReference>
<dbReference type="PANTHER" id="PTHR47691">
    <property type="entry name" value="REGULATOR-RELATED"/>
    <property type="match status" value="1"/>
</dbReference>
<dbReference type="Pfam" id="PF13424">
    <property type="entry name" value="TPR_12"/>
    <property type="match status" value="1"/>
</dbReference>
<evidence type="ECO:0000313" key="2">
    <source>
        <dbReference type="EMBL" id="RZU18512.1"/>
    </source>
</evidence>
<dbReference type="PROSITE" id="PS50943">
    <property type="entry name" value="HTH_CROC1"/>
    <property type="match status" value="1"/>
</dbReference>
<dbReference type="RefSeq" id="WP_130439664.1">
    <property type="nucleotide sequence ID" value="NZ_SHKR01000011.1"/>
</dbReference>
<dbReference type="SMART" id="SM00530">
    <property type="entry name" value="HTH_XRE"/>
    <property type="match status" value="1"/>
</dbReference>
<keyword evidence="3" id="KW-1185">Reference proteome</keyword>
<comment type="caution">
    <text evidence="2">The sequence shown here is derived from an EMBL/GenBank/DDBJ whole genome shotgun (WGS) entry which is preliminary data.</text>
</comment>
<dbReference type="SUPFAM" id="SSF48452">
    <property type="entry name" value="TPR-like"/>
    <property type="match status" value="2"/>
</dbReference>
<dbReference type="Gene3D" id="1.10.10.10">
    <property type="entry name" value="Winged helix-like DNA-binding domain superfamily/Winged helix DNA-binding domain"/>
    <property type="match status" value="1"/>
</dbReference>
<dbReference type="OrthoDB" id="4326794at2"/>
<dbReference type="InterPro" id="IPR036388">
    <property type="entry name" value="WH-like_DNA-bd_sf"/>
</dbReference>
<proteinExistence type="predicted"/>
<dbReference type="InterPro" id="IPR001387">
    <property type="entry name" value="Cro/C1-type_HTH"/>
</dbReference>
<dbReference type="EMBL" id="SHKR01000011">
    <property type="protein sequence ID" value="RZU18512.1"/>
    <property type="molecule type" value="Genomic_DNA"/>
</dbReference>
<dbReference type="GO" id="GO:0043531">
    <property type="term" value="F:ADP binding"/>
    <property type="evidence" value="ECO:0007669"/>
    <property type="project" value="InterPro"/>
</dbReference>
<evidence type="ECO:0000259" key="1">
    <source>
        <dbReference type="PROSITE" id="PS50943"/>
    </source>
</evidence>
<dbReference type="InterPro" id="IPR027417">
    <property type="entry name" value="P-loop_NTPase"/>
</dbReference>
<dbReference type="SUPFAM" id="SSF52540">
    <property type="entry name" value="P-loop containing nucleoside triphosphate hydrolases"/>
    <property type="match status" value="1"/>
</dbReference>
<dbReference type="Gene3D" id="1.25.40.10">
    <property type="entry name" value="Tetratricopeptide repeat domain"/>
    <property type="match status" value="1"/>
</dbReference>
<reference evidence="2 3" key="1">
    <citation type="journal article" date="2015" name="Stand. Genomic Sci.">
        <title>Genomic Encyclopedia of Bacterial and Archaeal Type Strains, Phase III: the genomes of soil and plant-associated and newly described type strains.</title>
        <authorList>
            <person name="Whitman W.B."/>
            <person name="Woyke T."/>
            <person name="Klenk H.P."/>
            <person name="Zhou Y."/>
            <person name="Lilburn T.G."/>
            <person name="Beck B.J."/>
            <person name="De Vos P."/>
            <person name="Vandamme P."/>
            <person name="Eisen J.A."/>
            <person name="Garrity G."/>
            <person name="Hugenholtz P."/>
            <person name="Kyrpides N.C."/>
        </authorList>
    </citation>
    <scope>NUCLEOTIDE SEQUENCE [LARGE SCALE GENOMIC DNA]</scope>
    <source>
        <strain evidence="2 3">VKM Ac-2540</strain>
    </source>
</reference>
<protein>
    <submittedName>
        <fullName evidence="2">NB-ARC domain-containing protein</fullName>
    </submittedName>
</protein>
<dbReference type="Proteomes" id="UP000292027">
    <property type="component" value="Unassembled WGS sequence"/>
</dbReference>
<evidence type="ECO:0000313" key="3">
    <source>
        <dbReference type="Proteomes" id="UP000292027"/>
    </source>
</evidence>
<dbReference type="AlphaFoldDB" id="A0A4Q7X5X1"/>
<accession>A0A4Q7X5X1</accession>
<feature type="domain" description="HTH cro/C1-type" evidence="1">
    <location>
        <begin position="9"/>
        <end position="63"/>
    </location>
</feature>
<sequence length="758" mass="81723">MRDELAGQLSQLRDLTGRSLRELARDIDASSSSLSRYFSGQAVPPWPTVVALCKAAGRDPRPLREIWERAKEGPQTAPAAPVRNDLPHDVTAFTGRRAELDALLGAARTTQVVAIDGMGGVGKSALAVHAAHLLTAEFPDGQFYLDLHGFTPGRERVEPAEALRVLLSALGLPPGRIPEGLAERAALWRSELATRRAIVLLDNAADAGHVRDLLPGAGQIFVVITSRRRMVELDGAQPISLDVLPSEDAAQLFVESAGGARPGDVNEVLRRCGNLPLAIRVAAARLRHRPAWTLDTLVERLREGELAVSDVFEMSLRQLDPAQRRMFRLLGLVPGEDIDAYAAAALAGIPLANARSLLEDLVDVHLVQEPSAGRYRMHDLLRQAARADDPTADPAPAITRLADYYLSCMLAVKEQIRILIPLPTTVSQPPPSLPDLCEHDTAIKWLDTEWDNLMVTFALTVQLGVDTAAVGLAQLATMAHARRGGSEQLREGLEVTLPVAERLGDRRVLASHQYLLGSLLLRMGRLDEAMSRLEAGRDLMAADGDAVGEAMCLFQQGEVRGELADAGGAVQLLERAVAVVPPHEVAVRARLRASLSHALLSHGDYVAAREIAADVLETTRETDRQTARMCLDVLSQAALDLGDAQTALDLAEQAVDINRETHHAFFEAISLADVAVALLHLGRPEEAAARQAEAIAILELAAEPDRLARVHLPYAEACLATGNQDTAARHFQKALELATAHGLDYLAPEARSGLSRAS</sequence>
<dbReference type="GO" id="GO:0003677">
    <property type="term" value="F:DNA binding"/>
    <property type="evidence" value="ECO:0007669"/>
    <property type="project" value="InterPro"/>
</dbReference>
<dbReference type="Gene3D" id="3.40.50.300">
    <property type="entry name" value="P-loop containing nucleotide triphosphate hydrolases"/>
    <property type="match status" value="1"/>
</dbReference>
<dbReference type="PANTHER" id="PTHR47691:SF3">
    <property type="entry name" value="HTH-TYPE TRANSCRIPTIONAL REGULATOR RV0890C-RELATED"/>
    <property type="match status" value="1"/>
</dbReference>
<dbReference type="PRINTS" id="PR00364">
    <property type="entry name" value="DISEASERSIST"/>
</dbReference>
<organism evidence="2 3">
    <name type="scientific">Kribbella rubisoli</name>
    <dbReference type="NCBI Taxonomy" id="3075929"/>
    <lineage>
        <taxon>Bacteria</taxon>
        <taxon>Bacillati</taxon>
        <taxon>Actinomycetota</taxon>
        <taxon>Actinomycetes</taxon>
        <taxon>Propionibacteriales</taxon>
        <taxon>Kribbellaceae</taxon>
        <taxon>Kribbella</taxon>
    </lineage>
</organism>
<dbReference type="Pfam" id="PF13560">
    <property type="entry name" value="HTH_31"/>
    <property type="match status" value="1"/>
</dbReference>
<name>A0A4Q7X5X1_9ACTN</name>
<dbReference type="InterPro" id="IPR010982">
    <property type="entry name" value="Lambda_DNA-bd_dom_sf"/>
</dbReference>
<gene>
    <name evidence="2" type="ORF">EV645_0704</name>
</gene>
<dbReference type="SUPFAM" id="SSF47413">
    <property type="entry name" value="lambda repressor-like DNA-binding domains"/>
    <property type="match status" value="1"/>
</dbReference>
<dbReference type="Gene3D" id="1.10.260.40">
    <property type="entry name" value="lambda repressor-like DNA-binding domains"/>
    <property type="match status" value="1"/>
</dbReference>